<dbReference type="InterPro" id="IPR041679">
    <property type="entry name" value="DNA2/NAM7-like_C"/>
</dbReference>
<feature type="coiled-coil region" evidence="1">
    <location>
        <begin position="478"/>
        <end position="505"/>
    </location>
</feature>
<dbReference type="Pfam" id="PF13086">
    <property type="entry name" value="AAA_11"/>
    <property type="match status" value="1"/>
</dbReference>
<dbReference type="InterPro" id="IPR045055">
    <property type="entry name" value="DNA2/NAM7-like"/>
</dbReference>
<dbReference type="PANTHER" id="PTHR10887:SF495">
    <property type="entry name" value="HELICASE SENATAXIN ISOFORM X1-RELATED"/>
    <property type="match status" value="1"/>
</dbReference>
<reference evidence="5 6" key="1">
    <citation type="submission" date="2020-08" db="EMBL/GenBank/DDBJ databases">
        <title>Genomic Encyclopedia of Type Strains, Phase IV (KMG-IV): sequencing the most valuable type-strain genomes for metagenomic binning, comparative biology and taxonomic classification.</title>
        <authorList>
            <person name="Goeker M."/>
        </authorList>
    </citation>
    <scope>NUCLEOTIDE SEQUENCE [LARGE SCALE GENOMIC DNA]</scope>
    <source>
        <strain evidence="5 6">DSM 5391</strain>
    </source>
</reference>
<keyword evidence="1" id="KW-0175">Coiled coil</keyword>
<evidence type="ECO:0000259" key="2">
    <source>
        <dbReference type="Pfam" id="PF13086"/>
    </source>
</evidence>
<accession>A0A7X0HRY7</accession>
<dbReference type="RefSeq" id="WP_184523572.1">
    <property type="nucleotide sequence ID" value="NZ_JACHGK010000002.1"/>
</dbReference>
<comment type="caution">
    <text evidence="5">The sequence shown here is derived from an EMBL/GenBank/DDBJ whole genome shotgun (WGS) entry which is preliminary data.</text>
</comment>
<dbReference type="InterPro" id="IPR049468">
    <property type="entry name" value="Restrct_endonuc-II-like_dom"/>
</dbReference>
<evidence type="ECO:0000256" key="1">
    <source>
        <dbReference type="SAM" id="Coils"/>
    </source>
</evidence>
<keyword evidence="5" id="KW-0378">Hydrolase</keyword>
<organism evidence="5 6">
    <name type="scientific">Bacillus benzoevorans</name>
    <dbReference type="NCBI Taxonomy" id="1456"/>
    <lineage>
        <taxon>Bacteria</taxon>
        <taxon>Bacillati</taxon>
        <taxon>Bacillota</taxon>
        <taxon>Bacilli</taxon>
        <taxon>Bacillales</taxon>
        <taxon>Bacillaceae</taxon>
        <taxon>Bacillus</taxon>
    </lineage>
</organism>
<dbReference type="InterPro" id="IPR027417">
    <property type="entry name" value="P-loop_NTPase"/>
</dbReference>
<keyword evidence="6" id="KW-1185">Reference proteome</keyword>
<dbReference type="GO" id="GO:0004519">
    <property type="term" value="F:endonuclease activity"/>
    <property type="evidence" value="ECO:0007669"/>
    <property type="project" value="UniProtKB-KW"/>
</dbReference>
<evidence type="ECO:0000313" key="6">
    <source>
        <dbReference type="Proteomes" id="UP000531594"/>
    </source>
</evidence>
<feature type="domain" description="Restriction endonuclease type II-like" evidence="4">
    <location>
        <begin position="1358"/>
        <end position="1450"/>
    </location>
</feature>
<protein>
    <submittedName>
        <fullName evidence="5">Very-short-patch-repair endonuclease/organic radical activating enzyme</fullName>
    </submittedName>
</protein>
<dbReference type="Gene3D" id="3.40.960.10">
    <property type="entry name" value="VSR Endonuclease"/>
    <property type="match status" value="1"/>
</dbReference>
<feature type="domain" description="DNA2/NAM7 helicase-like C-terminal" evidence="3">
    <location>
        <begin position="1145"/>
        <end position="1316"/>
    </location>
</feature>
<evidence type="ECO:0000259" key="4">
    <source>
        <dbReference type="Pfam" id="PF18741"/>
    </source>
</evidence>
<dbReference type="InterPro" id="IPR011335">
    <property type="entry name" value="Restrct_endonuc-II-like"/>
</dbReference>
<dbReference type="Pfam" id="PF13087">
    <property type="entry name" value="AAA_12"/>
    <property type="match status" value="1"/>
</dbReference>
<dbReference type="GO" id="GO:0004386">
    <property type="term" value="F:helicase activity"/>
    <property type="evidence" value="ECO:0007669"/>
    <property type="project" value="InterPro"/>
</dbReference>
<evidence type="ECO:0000313" key="5">
    <source>
        <dbReference type="EMBL" id="MBB6444486.1"/>
    </source>
</evidence>
<gene>
    <name evidence="5" type="ORF">HNR53_001094</name>
</gene>
<keyword evidence="5" id="KW-0540">Nuclease</keyword>
<dbReference type="Gene3D" id="3.40.50.300">
    <property type="entry name" value="P-loop containing nucleotide triphosphate hydrolases"/>
    <property type="match status" value="3"/>
</dbReference>
<dbReference type="SUPFAM" id="SSF52540">
    <property type="entry name" value="P-loop containing nucleoside triphosphate hydrolases"/>
    <property type="match status" value="1"/>
</dbReference>
<sequence>MNSSPIDRERTARLFTYLKELSLLKVPLTQDIQNYEDYIFLNEIPNAPECTSPLTSNVNDTWIQIRKPVKPPFPAVPKQMKDWLSPSFQVENMKTEPVLLEKIPNPNYDEHAEKSETNPPHLRLTDFPQIQHTLDDYKTGKWNPWKEKYLHFESIQKVYTHFFSIYQKQKKLGEQYELLVGIGLFNWKTPDQQSIHRHILTIPCSFQFDANNGIIRVVPSADGSKAELEQDMLELEMRLDYQALVPILEMMDELQPNFWNKELTDSICRSFAHSLAATGTYKEEELNHKREAAVKPEVLYSPALILRKRNEKGFQRACTAIIEHSKESDFQVPLGIKRIFEELDDYHQPDEVSAGSDTHQEDSTVFFPLEANEEQKRIIENIKTRNGVLVQGPPGTGKSHTIANLISHLLASGKRILITSETARALNVLKDKIPHELQNLCVSLLGADTKSFKDLETVVQYISNTKDTWQPEEIMDEMNRLSLKLEQMKKNKDAAQKQLVALREKETFHHRLLGGKYSGTAQSIAKIIHEQREKYHWLQDFIEMDTKIPLTNDEGLELIELLHFLNGEVQLETNGSIPPIDLLWNEAVFKERCEQEAALQNEVLKYEHSNAEIKMQLSILPSEKRERLLHLLDDLSKALHEMGNNQDEWHQSALQDVLDNKFKFWEELNQQIMHSVEMIQETVTKHNLSKITGYGQVVLPQLYEDTVQLHAHLKENKGLGMPLMRPKAVKDAWYIVKDVRFNGRKCDAIETLSLLEDVLHTEMIIGHIRQMIQEQLNVEFPLVQSRSLNLAKIKDFLSPFQALLRIKTIVDETRKEFFDTPVIFEKALDEQHINDLLHALQSLSFSNKLEEIQAQFLELEEKLEQSVYGTDKHSLVIQITEAIKTRKIGSYTESKVRLSKLDEYRSKRNRAVELQKRLKTSLPIMHDELMNSFKDPKWLDRYNKLDQAIDWAKVNTWLIQFLRTDETVLSGQIKELDRQMKEIITELGAHKAWYSTLSNMTEIQRQHLLAWTTSMKKVGKGTGKNVLTHLKDAQKHMSQCRDAIPAWIMPLYRVFDTFDVQPNLFDVVIIDEASQSGPDAVILQYIAQKLIVVGDDKQISPEYIGIKQEDVQYLRRQYLYDFNLADMLDIESSFFDLSNVLFGGRITLREHFRCMPEIIEFSNRISYANTPLVPLRNYSPNRLEPIRTIHISNGVRTGTGSKVVNRPEAEAVVAQIKACVDNPLYEGKSMGVISLQAEGQAQLIERLLVDAIGTTEFEKRNIICGDAYAFQGDERDVMFISMVAAPGNTAMRALTTKKDKRRFNVAVSRAKDQLWLFHTPTVNDFKNKADLRYELLSYCENPAKEILLSDRTRCVNDFECSVFDQIEAKGYKVIPQHNIAGFRIDLVVEGENGRLAVECEGDQWDGRTRYEHDRNRQQILEQSGWKFWRVRGSEYYYNPEQALSSLWQTLDEVGIEQNKGTVLLFP</sequence>
<name>A0A7X0HRY7_9BACI</name>
<dbReference type="SUPFAM" id="SSF52980">
    <property type="entry name" value="Restriction endonuclease-like"/>
    <property type="match status" value="1"/>
</dbReference>
<feature type="domain" description="DNA2/NAM7 helicase helicase" evidence="2">
    <location>
        <begin position="371"/>
        <end position="534"/>
    </location>
</feature>
<keyword evidence="5" id="KW-0255">Endonuclease</keyword>
<proteinExistence type="predicted"/>
<dbReference type="PANTHER" id="PTHR10887">
    <property type="entry name" value="DNA2/NAM7 HELICASE FAMILY"/>
    <property type="match status" value="1"/>
</dbReference>
<dbReference type="Pfam" id="PF18741">
    <property type="entry name" value="MTES_1575"/>
    <property type="match status" value="1"/>
</dbReference>
<dbReference type="CDD" id="cd18808">
    <property type="entry name" value="SF1_C_Upf1"/>
    <property type="match status" value="1"/>
</dbReference>
<dbReference type="InterPro" id="IPR047187">
    <property type="entry name" value="SF1_C_Upf1"/>
</dbReference>
<dbReference type="InterPro" id="IPR041677">
    <property type="entry name" value="DNA2/NAM7_AAA_11"/>
</dbReference>
<dbReference type="Proteomes" id="UP000531594">
    <property type="component" value="Unassembled WGS sequence"/>
</dbReference>
<dbReference type="EMBL" id="JACHGK010000002">
    <property type="protein sequence ID" value="MBB6444486.1"/>
    <property type="molecule type" value="Genomic_DNA"/>
</dbReference>
<evidence type="ECO:0000259" key="3">
    <source>
        <dbReference type="Pfam" id="PF13087"/>
    </source>
</evidence>